<name>A0A9D1TWS8_9FIRM</name>
<dbReference type="EMBL" id="DXHQ01000086">
    <property type="protein sequence ID" value="HIW09242.1"/>
    <property type="molecule type" value="Genomic_DNA"/>
</dbReference>
<dbReference type="InterPro" id="IPR004394">
    <property type="entry name" value="Iojap/RsfS/C7orf30"/>
</dbReference>
<dbReference type="SUPFAM" id="SSF81301">
    <property type="entry name" value="Nucleotidyltransferase"/>
    <property type="match status" value="1"/>
</dbReference>
<dbReference type="GO" id="GO:0005737">
    <property type="term" value="C:cytoplasm"/>
    <property type="evidence" value="ECO:0007669"/>
    <property type="project" value="UniProtKB-SubCell"/>
</dbReference>
<dbReference type="Proteomes" id="UP000823933">
    <property type="component" value="Unassembled WGS sequence"/>
</dbReference>
<comment type="subunit">
    <text evidence="2">Interacts with ribosomal protein uL14 (rplN).</text>
</comment>
<evidence type="ECO:0000313" key="3">
    <source>
        <dbReference type="EMBL" id="HIW09242.1"/>
    </source>
</evidence>
<organism evidence="3 4">
    <name type="scientific">Candidatus Faecalibacterium intestinigallinarum</name>
    <dbReference type="NCBI Taxonomy" id="2838581"/>
    <lineage>
        <taxon>Bacteria</taxon>
        <taxon>Bacillati</taxon>
        <taxon>Bacillota</taxon>
        <taxon>Clostridia</taxon>
        <taxon>Eubacteriales</taxon>
        <taxon>Oscillospiraceae</taxon>
        <taxon>Faecalibacterium</taxon>
    </lineage>
</organism>
<comment type="subcellular location">
    <subcellularLocation>
        <location evidence="2">Cytoplasm</location>
    </subcellularLocation>
</comment>
<comment type="caution">
    <text evidence="3">The sequence shown here is derived from an EMBL/GenBank/DDBJ whole genome shotgun (WGS) entry which is preliminary data.</text>
</comment>
<dbReference type="NCBIfam" id="TIGR00090">
    <property type="entry name" value="rsfS_iojap_ybeB"/>
    <property type="match status" value="1"/>
</dbReference>
<dbReference type="Gene3D" id="3.30.460.10">
    <property type="entry name" value="Beta Polymerase, domain 2"/>
    <property type="match status" value="1"/>
</dbReference>
<keyword evidence="2" id="KW-0678">Repressor</keyword>
<protein>
    <recommendedName>
        <fullName evidence="2">Ribosomal silencing factor RsfS</fullName>
    </recommendedName>
</protein>
<dbReference type="InterPro" id="IPR043519">
    <property type="entry name" value="NT_sf"/>
</dbReference>
<dbReference type="GO" id="GO:0017148">
    <property type="term" value="P:negative regulation of translation"/>
    <property type="evidence" value="ECO:0007669"/>
    <property type="project" value="UniProtKB-UniRule"/>
</dbReference>
<dbReference type="GO" id="GO:0042256">
    <property type="term" value="P:cytosolic ribosome assembly"/>
    <property type="evidence" value="ECO:0007669"/>
    <property type="project" value="UniProtKB-UniRule"/>
</dbReference>
<gene>
    <name evidence="2 3" type="primary">rsfS</name>
    <name evidence="3" type="ORF">H9890_07580</name>
</gene>
<evidence type="ECO:0000256" key="1">
    <source>
        <dbReference type="ARBA" id="ARBA00010574"/>
    </source>
</evidence>
<evidence type="ECO:0000256" key="2">
    <source>
        <dbReference type="HAMAP-Rule" id="MF_01477"/>
    </source>
</evidence>
<dbReference type="AlphaFoldDB" id="A0A9D1TWS8"/>
<accession>A0A9D1TWS8</accession>
<dbReference type="PANTHER" id="PTHR21043:SF0">
    <property type="entry name" value="MITOCHONDRIAL ASSEMBLY OF RIBOSOMAL LARGE SUBUNIT PROTEIN 1"/>
    <property type="match status" value="1"/>
</dbReference>
<keyword evidence="2" id="KW-0810">Translation regulation</keyword>
<dbReference type="GO" id="GO:0090071">
    <property type="term" value="P:negative regulation of ribosome biogenesis"/>
    <property type="evidence" value="ECO:0007669"/>
    <property type="project" value="UniProtKB-UniRule"/>
</dbReference>
<dbReference type="HAMAP" id="MF_01477">
    <property type="entry name" value="Iojap_RsfS"/>
    <property type="match status" value="1"/>
</dbReference>
<sequence length="130" mass="14660">MENLNDSKTLAIRIAKILDKKKAQQLRVLKVQDLTVLTDYFVIASGTSTTQVASLADEVQFQLSQEGIEPYHTEGFDSKNWILLDYSGVIVHVFVPGTRTYYDLEHLWADAETVDVSRWLEGEEGPEAAE</sequence>
<dbReference type="Pfam" id="PF02410">
    <property type="entry name" value="RsfS"/>
    <property type="match status" value="1"/>
</dbReference>
<comment type="similarity">
    <text evidence="1 2">Belongs to the Iojap/RsfS family.</text>
</comment>
<proteinExistence type="inferred from homology"/>
<dbReference type="GO" id="GO:0043023">
    <property type="term" value="F:ribosomal large subunit binding"/>
    <property type="evidence" value="ECO:0007669"/>
    <property type="project" value="TreeGrafter"/>
</dbReference>
<comment type="function">
    <text evidence="2">Functions as a ribosomal silencing factor. Interacts with ribosomal protein uL14 (rplN), blocking formation of intersubunit bridge B8. Prevents association of the 30S and 50S ribosomal subunits and the formation of functional ribosomes, thus repressing translation.</text>
</comment>
<reference evidence="3" key="1">
    <citation type="journal article" date="2021" name="PeerJ">
        <title>Extensive microbial diversity within the chicken gut microbiome revealed by metagenomics and culture.</title>
        <authorList>
            <person name="Gilroy R."/>
            <person name="Ravi A."/>
            <person name="Getino M."/>
            <person name="Pursley I."/>
            <person name="Horton D.L."/>
            <person name="Alikhan N.F."/>
            <person name="Baker D."/>
            <person name="Gharbi K."/>
            <person name="Hall N."/>
            <person name="Watson M."/>
            <person name="Adriaenssens E.M."/>
            <person name="Foster-Nyarko E."/>
            <person name="Jarju S."/>
            <person name="Secka A."/>
            <person name="Antonio M."/>
            <person name="Oren A."/>
            <person name="Chaudhuri R.R."/>
            <person name="La Ragione R."/>
            <person name="Hildebrand F."/>
            <person name="Pallen M.J."/>
        </authorList>
    </citation>
    <scope>NUCLEOTIDE SEQUENCE</scope>
    <source>
        <strain evidence="3">ChiHcolR34-3080</strain>
    </source>
</reference>
<keyword evidence="2" id="KW-0963">Cytoplasm</keyword>
<reference evidence="3" key="2">
    <citation type="submission" date="2021-04" db="EMBL/GenBank/DDBJ databases">
        <authorList>
            <person name="Gilroy R."/>
        </authorList>
    </citation>
    <scope>NUCLEOTIDE SEQUENCE</scope>
    <source>
        <strain evidence="3">ChiHcolR34-3080</strain>
    </source>
</reference>
<evidence type="ECO:0000313" key="4">
    <source>
        <dbReference type="Proteomes" id="UP000823933"/>
    </source>
</evidence>
<dbReference type="PANTHER" id="PTHR21043">
    <property type="entry name" value="IOJAP SUPERFAMILY ORTHOLOG"/>
    <property type="match status" value="1"/>
</dbReference>